<dbReference type="EMBL" id="OBMQ01000005">
    <property type="protein sequence ID" value="SOC08295.1"/>
    <property type="molecule type" value="Genomic_DNA"/>
</dbReference>
<proteinExistence type="predicted"/>
<evidence type="ECO:0000313" key="2">
    <source>
        <dbReference type="Proteomes" id="UP000219636"/>
    </source>
</evidence>
<reference evidence="2" key="1">
    <citation type="submission" date="2017-08" db="EMBL/GenBank/DDBJ databases">
        <authorList>
            <person name="Varghese N."/>
            <person name="Submissions S."/>
        </authorList>
    </citation>
    <scope>NUCLEOTIDE SEQUENCE [LARGE SCALE GENOMIC DNA]</scope>
    <source>
        <strain evidence="2">JC22</strain>
    </source>
</reference>
<evidence type="ECO:0000313" key="1">
    <source>
        <dbReference type="EMBL" id="SOC08295.1"/>
    </source>
</evidence>
<dbReference type="AlphaFoldDB" id="A0A285SJZ8"/>
<keyword evidence="2" id="KW-1185">Reference proteome</keyword>
<sequence>MSDINVFRTQLCGTEDATNIEMAIENIIKEVNCLNQLLIFDKSYELIYFEDDVYKHLKCLSIKEKNNLINKLLRIYFREIDTA</sequence>
<organism evidence="1 2">
    <name type="scientific">Ureibacillus xyleni</name>
    <dbReference type="NCBI Taxonomy" id="614648"/>
    <lineage>
        <taxon>Bacteria</taxon>
        <taxon>Bacillati</taxon>
        <taxon>Bacillota</taxon>
        <taxon>Bacilli</taxon>
        <taxon>Bacillales</taxon>
        <taxon>Caryophanaceae</taxon>
        <taxon>Ureibacillus</taxon>
    </lineage>
</organism>
<gene>
    <name evidence="1" type="ORF">SAMN05880501_10555</name>
</gene>
<accession>A0A285SJZ8</accession>
<protein>
    <submittedName>
        <fullName evidence="1">Uncharacterized protein</fullName>
    </submittedName>
</protein>
<name>A0A285SJZ8_9BACL</name>
<dbReference type="OrthoDB" id="2989287at2"/>
<dbReference type="RefSeq" id="WP_097073324.1">
    <property type="nucleotide sequence ID" value="NZ_OBMQ01000005.1"/>
</dbReference>
<dbReference type="Proteomes" id="UP000219636">
    <property type="component" value="Unassembled WGS sequence"/>
</dbReference>